<evidence type="ECO:0000313" key="4">
    <source>
        <dbReference type="WBParaSite" id="ECPE_0000417001-mRNA-1"/>
    </source>
</evidence>
<name>A0A183AB27_9TREM</name>
<protein>
    <submittedName>
        <fullName evidence="4">DUF4953 domain-containing protein</fullName>
    </submittedName>
</protein>
<dbReference type="Proteomes" id="UP000272942">
    <property type="component" value="Unassembled WGS sequence"/>
</dbReference>
<feature type="region of interest" description="Disordered" evidence="1">
    <location>
        <begin position="1"/>
        <end position="20"/>
    </location>
</feature>
<dbReference type="WBParaSite" id="ECPE_0000417001-mRNA-1">
    <property type="protein sequence ID" value="ECPE_0000417001-mRNA-1"/>
    <property type="gene ID" value="ECPE_0000417001"/>
</dbReference>
<dbReference type="EMBL" id="UZAN01041044">
    <property type="protein sequence ID" value="VDP71787.1"/>
    <property type="molecule type" value="Genomic_DNA"/>
</dbReference>
<keyword evidence="3" id="KW-1185">Reference proteome</keyword>
<gene>
    <name evidence="2" type="ORF">ECPE_LOCUS4162</name>
</gene>
<evidence type="ECO:0000313" key="2">
    <source>
        <dbReference type="EMBL" id="VDP71787.1"/>
    </source>
</evidence>
<evidence type="ECO:0000256" key="1">
    <source>
        <dbReference type="SAM" id="MobiDB-lite"/>
    </source>
</evidence>
<evidence type="ECO:0000313" key="3">
    <source>
        <dbReference type="Proteomes" id="UP000272942"/>
    </source>
</evidence>
<reference evidence="4" key="1">
    <citation type="submission" date="2016-06" db="UniProtKB">
        <authorList>
            <consortium name="WormBaseParasite"/>
        </authorList>
    </citation>
    <scope>IDENTIFICATION</scope>
</reference>
<reference evidence="2 3" key="2">
    <citation type="submission" date="2018-11" db="EMBL/GenBank/DDBJ databases">
        <authorList>
            <consortium name="Pathogen Informatics"/>
        </authorList>
    </citation>
    <scope>NUCLEOTIDE SEQUENCE [LARGE SCALE GENOMIC DNA]</scope>
    <source>
        <strain evidence="2 3">Egypt</strain>
    </source>
</reference>
<sequence length="116" mass="12885">MLTTAIKDPDSYGAVGNESDPPFSYAHCVRMLSRYEEFLLRKALSREPDVRWCPSGCGLSDLEYADEIVLSSEDPGKLQGFLDRLSAGVAMFSMRFAPPSQGATCYYQTVLVQYPT</sequence>
<dbReference type="OrthoDB" id="6265733at2759"/>
<accession>A0A183AB27</accession>
<organism evidence="4">
    <name type="scientific">Echinostoma caproni</name>
    <dbReference type="NCBI Taxonomy" id="27848"/>
    <lineage>
        <taxon>Eukaryota</taxon>
        <taxon>Metazoa</taxon>
        <taxon>Spiralia</taxon>
        <taxon>Lophotrochozoa</taxon>
        <taxon>Platyhelminthes</taxon>
        <taxon>Trematoda</taxon>
        <taxon>Digenea</taxon>
        <taxon>Plagiorchiida</taxon>
        <taxon>Echinostomata</taxon>
        <taxon>Echinostomatoidea</taxon>
        <taxon>Echinostomatidae</taxon>
        <taxon>Echinostoma</taxon>
    </lineage>
</organism>
<proteinExistence type="predicted"/>
<dbReference type="AlphaFoldDB" id="A0A183AB27"/>